<evidence type="ECO:0000313" key="2">
    <source>
        <dbReference type="Proteomes" id="UP001501577"/>
    </source>
</evidence>
<dbReference type="EMBL" id="BAAAXQ010000055">
    <property type="protein sequence ID" value="GAA3020451.1"/>
    <property type="molecule type" value="Genomic_DNA"/>
</dbReference>
<evidence type="ECO:0008006" key="3">
    <source>
        <dbReference type="Google" id="ProtNLM"/>
    </source>
</evidence>
<protein>
    <recommendedName>
        <fullName evidence="3">Phage protein</fullName>
    </recommendedName>
</protein>
<accession>A0ABP6KPK7</accession>
<reference evidence="2" key="1">
    <citation type="journal article" date="2019" name="Int. J. Syst. Evol. Microbiol.">
        <title>The Global Catalogue of Microorganisms (GCM) 10K type strain sequencing project: providing services to taxonomists for standard genome sequencing and annotation.</title>
        <authorList>
            <consortium name="The Broad Institute Genomics Platform"/>
            <consortium name="The Broad Institute Genome Sequencing Center for Infectious Disease"/>
            <person name="Wu L."/>
            <person name="Ma J."/>
        </authorList>
    </citation>
    <scope>NUCLEOTIDE SEQUENCE [LARGE SCALE GENOMIC DNA]</scope>
    <source>
        <strain evidence="2">JCM 8736</strain>
    </source>
</reference>
<organism evidence="1 2">
    <name type="scientific">Tetragenococcus solitarius</name>
    <dbReference type="NCBI Taxonomy" id="71453"/>
    <lineage>
        <taxon>Bacteria</taxon>
        <taxon>Bacillati</taxon>
        <taxon>Bacillota</taxon>
        <taxon>Bacilli</taxon>
        <taxon>Lactobacillales</taxon>
        <taxon>Enterococcaceae</taxon>
        <taxon>Tetragenococcus</taxon>
    </lineage>
</organism>
<comment type="caution">
    <text evidence="1">The sequence shown here is derived from an EMBL/GenBank/DDBJ whole genome shotgun (WGS) entry which is preliminary data.</text>
</comment>
<proteinExistence type="predicted"/>
<sequence>MNIKQAVQESLNHTTGYFYFDTHTQQIIFQPTLTDNSNPDLVEMVEHGLIYLGRPYAFANEAEREEDLYYLLESKGVIE</sequence>
<evidence type="ECO:0000313" key="1">
    <source>
        <dbReference type="EMBL" id="GAA3020451.1"/>
    </source>
</evidence>
<dbReference type="RefSeq" id="WP_068709907.1">
    <property type="nucleotide sequence ID" value="NZ_BAAAXQ010000055.1"/>
</dbReference>
<dbReference type="Proteomes" id="UP001501577">
    <property type="component" value="Unassembled WGS sequence"/>
</dbReference>
<name>A0ABP6KPK7_9ENTE</name>
<keyword evidence="2" id="KW-1185">Reference proteome</keyword>
<gene>
    <name evidence="1" type="ORF">GCM10019998_15870</name>
</gene>